<dbReference type="InterPro" id="IPR036855">
    <property type="entry name" value="Znf_CCCH_sf"/>
</dbReference>
<feature type="region of interest" description="Disordered" evidence="5">
    <location>
        <begin position="1"/>
        <end position="211"/>
    </location>
</feature>
<evidence type="ECO:0000256" key="3">
    <source>
        <dbReference type="ARBA" id="ARBA00022833"/>
    </source>
</evidence>
<dbReference type="Pfam" id="PF18044">
    <property type="entry name" value="zf-CCCH_4"/>
    <property type="match status" value="1"/>
</dbReference>
<dbReference type="GO" id="GO:0071011">
    <property type="term" value="C:precatalytic spliceosome"/>
    <property type="evidence" value="ECO:0007669"/>
    <property type="project" value="TreeGrafter"/>
</dbReference>
<feature type="compositionally biased region" description="Basic and acidic residues" evidence="5">
    <location>
        <begin position="827"/>
        <end position="841"/>
    </location>
</feature>
<proteinExistence type="predicted"/>
<dbReference type="InterPro" id="IPR041367">
    <property type="entry name" value="Znf-CCCH_4"/>
</dbReference>
<feature type="compositionally biased region" description="Basic and acidic residues" evidence="5">
    <location>
        <begin position="713"/>
        <end position="724"/>
    </location>
</feature>
<feature type="region of interest" description="Disordered" evidence="5">
    <location>
        <begin position="289"/>
        <end position="315"/>
    </location>
</feature>
<sequence length="863" mass="95067">MSQSGLSAPASPDPDLSGTSSSIIEGQLYTNSRPESRSSISSNSMVDQDQAAESSRLSSNLDEIDRKSDSGEVIGLDENAQSGGLLDEHKQDLMASDSSKEGEDSLEMVSDDEMEANENCKDQSNKKSPQVLDTLIKDTELDFEEDNLEEEPKKLAEDKKADEDDEDGECDGEKAPKEKEQSEEEPEEGEELEEGEVSSEEDVGKHARMEPRPVCRFYSKGNCTWGNNCRFVHPGVLDKGNYNMFAPARPSPHNGPAGSYERPFERPPVVPLIPPAEWANAQPRAVIVRPPRHPQPAEPPRTDASGAESAWERGLRQAKELLKKSSHRKETDIDFEEKKLNLGLGEEELDKENDYYTRPASPVLHGDVPPPFEEPDTEPYHKYPPPAEGRWPPSRYPPPHRHPPPGYPYPYEGRRPYPPESEYREREYYHPEGYERPHYYGPKPMERDMHPSASKSQPQLPPGHEKRWPDERYVEVVPPTQRGRSDEWWDPWMRSRSPGGAGGGGVGSGGPSSGAVGVAGGNSSGAKGTRRRSYSSGSSFSTSSSTSSSSSSSYSSSSSRSSRSSASSRSTSQSKSMHVKRRQARKPKIADQRIKGNHKTASSLPIAKHKPSSAPIPSSPPHPQSSRKPIDKQRSIHERSPQIRNRDWSSSSSRSRSRSLSKVRPVTKNNSSALPTKAHARGRAVSGSSSSSEWESSPHSNDAGRARRTSNRGRRDFAERKELRGVNPPPLSSHTSTKGKAAPEPPKAETKQIKLTLKSAAPPLKKITNRFNDDSDDEGWEKEKPVPVNIPQPSPVTSSSQPTRKRIAESPPPTAPVSKVANISPQKNDKGGKKSAATRREELLKQLKAVEEAIAKKRSKLPA</sequence>
<keyword evidence="3 4" id="KW-0862">Zinc</keyword>
<feature type="compositionally biased region" description="Basic and acidic residues" evidence="5">
    <location>
        <begin position="412"/>
        <end position="450"/>
    </location>
</feature>
<evidence type="ECO:0000256" key="1">
    <source>
        <dbReference type="ARBA" id="ARBA00022723"/>
    </source>
</evidence>
<keyword evidence="1 4" id="KW-0479">Metal-binding</keyword>
<feature type="compositionally biased region" description="Basic and acidic residues" evidence="5">
    <location>
        <begin position="171"/>
        <end position="180"/>
    </location>
</feature>
<keyword evidence="8" id="KW-1185">Reference proteome</keyword>
<feature type="compositionally biased region" description="Basic and acidic residues" evidence="5">
    <location>
        <begin position="628"/>
        <end position="647"/>
    </location>
</feature>
<feature type="compositionally biased region" description="Gly residues" evidence="5">
    <location>
        <begin position="499"/>
        <end position="523"/>
    </location>
</feature>
<dbReference type="GO" id="GO:0003723">
    <property type="term" value="F:RNA binding"/>
    <property type="evidence" value="ECO:0007669"/>
    <property type="project" value="TreeGrafter"/>
</dbReference>
<feature type="compositionally biased region" description="Basic and acidic residues" evidence="5">
    <location>
        <begin position="463"/>
        <end position="474"/>
    </location>
</feature>
<feature type="compositionally biased region" description="Basic and acidic residues" evidence="5">
    <location>
        <begin position="150"/>
        <end position="162"/>
    </location>
</feature>
<dbReference type="SMART" id="SM00356">
    <property type="entry name" value="ZnF_C3H1"/>
    <property type="match status" value="1"/>
</dbReference>
<organism evidence="7 8">
    <name type="scientific">Daphnia sinensis</name>
    <dbReference type="NCBI Taxonomy" id="1820382"/>
    <lineage>
        <taxon>Eukaryota</taxon>
        <taxon>Metazoa</taxon>
        <taxon>Ecdysozoa</taxon>
        <taxon>Arthropoda</taxon>
        <taxon>Crustacea</taxon>
        <taxon>Branchiopoda</taxon>
        <taxon>Diplostraca</taxon>
        <taxon>Cladocera</taxon>
        <taxon>Anomopoda</taxon>
        <taxon>Daphniidae</taxon>
        <taxon>Daphnia</taxon>
        <taxon>Daphnia similis group</taxon>
    </lineage>
</organism>
<accession>A0AAD5PZE3</accession>
<dbReference type="SUPFAM" id="SSF90229">
    <property type="entry name" value="CCCH zinc finger"/>
    <property type="match status" value="1"/>
</dbReference>
<dbReference type="GO" id="GO:0008270">
    <property type="term" value="F:zinc ion binding"/>
    <property type="evidence" value="ECO:0007669"/>
    <property type="project" value="UniProtKB-KW"/>
</dbReference>
<dbReference type="EMBL" id="WJBH02000003">
    <property type="protein sequence ID" value="KAI9561884.1"/>
    <property type="molecule type" value="Genomic_DNA"/>
</dbReference>
<dbReference type="Gene3D" id="4.10.1000.10">
    <property type="entry name" value="Zinc finger, CCCH-type"/>
    <property type="match status" value="1"/>
</dbReference>
<feature type="compositionally biased region" description="Basic and acidic residues" evidence="5">
    <location>
        <begin position="86"/>
        <end position="103"/>
    </location>
</feature>
<feature type="compositionally biased region" description="Basic residues" evidence="5">
    <location>
        <begin position="577"/>
        <end position="587"/>
    </location>
</feature>
<feature type="compositionally biased region" description="Basic and acidic residues" evidence="5">
    <location>
        <begin position="202"/>
        <end position="211"/>
    </location>
</feature>
<dbReference type="InterPro" id="IPR052647">
    <property type="entry name" value="Zinc_finger_CCCH-type"/>
</dbReference>
<gene>
    <name evidence="7" type="ORF">GHT06_012846</name>
</gene>
<evidence type="ECO:0000256" key="4">
    <source>
        <dbReference type="PROSITE-ProRule" id="PRU00723"/>
    </source>
</evidence>
<comment type="caution">
    <text evidence="7">The sequence shown here is derived from an EMBL/GenBank/DDBJ whole genome shotgun (WGS) entry which is preliminary data.</text>
</comment>
<dbReference type="AlphaFoldDB" id="A0AAD5PZE3"/>
<evidence type="ECO:0000256" key="2">
    <source>
        <dbReference type="ARBA" id="ARBA00022771"/>
    </source>
</evidence>
<feature type="zinc finger region" description="C3H1-type" evidence="4">
    <location>
        <begin position="209"/>
        <end position="236"/>
    </location>
</feature>
<protein>
    <recommendedName>
        <fullName evidence="6">C3H1-type domain-containing protein</fullName>
    </recommendedName>
</protein>
<feature type="domain" description="C3H1-type" evidence="6">
    <location>
        <begin position="209"/>
        <end position="236"/>
    </location>
</feature>
<evidence type="ECO:0000256" key="5">
    <source>
        <dbReference type="SAM" id="MobiDB-lite"/>
    </source>
</evidence>
<dbReference type="PANTHER" id="PTHR46582:SF1">
    <property type="entry name" value="ZINC FINGER CCCH DOMAIN-CONTAINING PROTEIN 18"/>
    <property type="match status" value="1"/>
</dbReference>
<dbReference type="Proteomes" id="UP000820818">
    <property type="component" value="Linkage Group LG3"/>
</dbReference>
<evidence type="ECO:0000259" key="6">
    <source>
        <dbReference type="PROSITE" id="PS50103"/>
    </source>
</evidence>
<dbReference type="PROSITE" id="PS50103">
    <property type="entry name" value="ZF_C3H1"/>
    <property type="match status" value="1"/>
</dbReference>
<evidence type="ECO:0000313" key="7">
    <source>
        <dbReference type="EMBL" id="KAI9561884.1"/>
    </source>
</evidence>
<feature type="compositionally biased region" description="Low complexity" evidence="5">
    <location>
        <begin position="686"/>
        <end position="700"/>
    </location>
</feature>
<dbReference type="PANTHER" id="PTHR46582">
    <property type="entry name" value="ZINC FINGER CCCH DOMAIN-CONTAINING PROTEIN 18"/>
    <property type="match status" value="1"/>
</dbReference>
<reference evidence="7 8" key="1">
    <citation type="submission" date="2022-05" db="EMBL/GenBank/DDBJ databases">
        <title>A multi-omics perspective on studying reproductive biology in Daphnia sinensis.</title>
        <authorList>
            <person name="Jia J."/>
        </authorList>
    </citation>
    <scope>NUCLEOTIDE SEQUENCE [LARGE SCALE GENOMIC DNA]</scope>
    <source>
        <strain evidence="7 8">WSL</strain>
    </source>
</reference>
<name>A0AAD5PZE3_9CRUS</name>
<feature type="compositionally biased region" description="Low complexity" evidence="5">
    <location>
        <begin position="534"/>
        <end position="576"/>
    </location>
</feature>
<evidence type="ECO:0000313" key="8">
    <source>
        <dbReference type="Proteomes" id="UP000820818"/>
    </source>
</evidence>
<feature type="compositionally biased region" description="Low complexity" evidence="5">
    <location>
        <begin position="31"/>
        <end position="44"/>
    </location>
</feature>
<dbReference type="InterPro" id="IPR000571">
    <property type="entry name" value="Znf_CCCH"/>
</dbReference>
<feature type="compositionally biased region" description="Acidic residues" evidence="5">
    <location>
        <begin position="104"/>
        <end position="116"/>
    </location>
</feature>
<keyword evidence="2 4" id="KW-0863">Zinc-finger</keyword>
<feature type="region of interest" description="Disordered" evidence="5">
    <location>
        <begin position="344"/>
        <end position="841"/>
    </location>
</feature>
<feature type="compositionally biased region" description="Polar residues" evidence="5">
    <location>
        <begin position="45"/>
        <end position="61"/>
    </location>
</feature>
<feature type="compositionally biased region" description="Polar residues" evidence="5">
    <location>
        <begin position="17"/>
        <end position="30"/>
    </location>
</feature>
<feature type="compositionally biased region" description="Acidic residues" evidence="5">
    <location>
        <begin position="181"/>
        <end position="201"/>
    </location>
</feature>